<accession>A0A3M4SRS1</accession>
<sequence>MIGSDLDHFPNPLDLKGATLLEVVQFAGLLTQLAIHVEAAGGHEDMSMVVAVITLPVRKMNRQCARCPVPISQRLSDGFREVSTLHLIKFVRQSN</sequence>
<comment type="caution">
    <text evidence="1">The sequence shown here is derived from an EMBL/GenBank/DDBJ whole genome shotgun (WGS) entry which is preliminary data.</text>
</comment>
<name>A0A3M4SRS1_PSEA0</name>
<evidence type="ECO:0000313" key="2">
    <source>
        <dbReference type="Proteomes" id="UP000271097"/>
    </source>
</evidence>
<reference evidence="1 2" key="1">
    <citation type="submission" date="2018-08" db="EMBL/GenBank/DDBJ databases">
        <title>Recombination of ecologically and evolutionarily significant loci maintains genetic cohesion in the Pseudomonas syringae species complex.</title>
        <authorList>
            <person name="Dillon M."/>
            <person name="Thakur S."/>
            <person name="Almeida R.N.D."/>
            <person name="Weir B.S."/>
            <person name="Guttman D.S."/>
        </authorList>
    </citation>
    <scope>NUCLEOTIDE SEQUENCE [LARGE SCALE GENOMIC DNA]</scope>
    <source>
        <strain evidence="1 2">ICMP 5931</strain>
    </source>
</reference>
<protein>
    <submittedName>
        <fullName evidence="1">Uncharacterized protein</fullName>
    </submittedName>
</protein>
<dbReference type="EMBL" id="RBRS01000214">
    <property type="protein sequence ID" value="RMR17537.1"/>
    <property type="molecule type" value="Genomic_DNA"/>
</dbReference>
<gene>
    <name evidence="1" type="ORF">ALP90_200030</name>
</gene>
<organism evidence="1 2">
    <name type="scientific">Pseudomonas amygdali pv. ulmi</name>
    <dbReference type="NCBI Taxonomy" id="251720"/>
    <lineage>
        <taxon>Bacteria</taxon>
        <taxon>Pseudomonadati</taxon>
        <taxon>Pseudomonadota</taxon>
        <taxon>Gammaproteobacteria</taxon>
        <taxon>Pseudomonadales</taxon>
        <taxon>Pseudomonadaceae</taxon>
        <taxon>Pseudomonas</taxon>
        <taxon>Pseudomonas amygdali</taxon>
    </lineage>
</organism>
<evidence type="ECO:0000313" key="1">
    <source>
        <dbReference type="EMBL" id="RMR17537.1"/>
    </source>
</evidence>
<dbReference type="Proteomes" id="UP000271097">
    <property type="component" value="Unassembled WGS sequence"/>
</dbReference>
<proteinExistence type="predicted"/>
<dbReference type="AlphaFoldDB" id="A0A3M4SRS1"/>